<protein>
    <recommendedName>
        <fullName evidence="2">RWD domain-containing protein</fullName>
    </recommendedName>
</protein>
<dbReference type="InterPro" id="IPR016135">
    <property type="entry name" value="UBQ-conjugating_enzyme/RWD"/>
</dbReference>
<dbReference type="SMART" id="SM00591">
    <property type="entry name" value="RWD"/>
    <property type="match status" value="1"/>
</dbReference>
<evidence type="ECO:0000259" key="2">
    <source>
        <dbReference type="PROSITE" id="PS50908"/>
    </source>
</evidence>
<dbReference type="InterPro" id="IPR006575">
    <property type="entry name" value="RWD_dom"/>
</dbReference>
<reference evidence="3 4" key="1">
    <citation type="submission" date="2011-02" db="EMBL/GenBank/DDBJ databases">
        <title>The Genome Sequence of Mortierella verticillata NRRL 6337.</title>
        <authorList>
            <consortium name="The Broad Institute Genome Sequencing Platform"/>
            <person name="Russ C."/>
            <person name="Cuomo C."/>
            <person name="Burger G."/>
            <person name="Gray M.W."/>
            <person name="Holland P.W.H."/>
            <person name="King N."/>
            <person name="Lang F.B.F."/>
            <person name="Roger A.J."/>
            <person name="Ruiz-Trillo I."/>
            <person name="Young S.K."/>
            <person name="Zeng Q."/>
            <person name="Gargeya S."/>
            <person name="Alvarado L."/>
            <person name="Berlin A."/>
            <person name="Chapman S.B."/>
            <person name="Chen Z."/>
            <person name="Freedman E."/>
            <person name="Gellesch M."/>
            <person name="Goldberg J."/>
            <person name="Griggs A."/>
            <person name="Gujja S."/>
            <person name="Heilman E."/>
            <person name="Heiman D."/>
            <person name="Howarth C."/>
            <person name="Mehta T."/>
            <person name="Neiman D."/>
            <person name="Pearson M."/>
            <person name="Roberts A."/>
            <person name="Saif S."/>
            <person name="Shea T."/>
            <person name="Shenoy N."/>
            <person name="Sisk P."/>
            <person name="Stolte C."/>
            <person name="Sykes S."/>
            <person name="White J."/>
            <person name="Yandava C."/>
            <person name="Haas B."/>
            <person name="Nusbaum C."/>
            <person name="Birren B."/>
        </authorList>
    </citation>
    <scope>NUCLEOTIDE SEQUENCE [LARGE SCALE GENOMIC DNA]</scope>
    <source>
        <strain evidence="3 4">NRRL 6337</strain>
    </source>
</reference>
<evidence type="ECO:0000313" key="4">
    <source>
        <dbReference type="Proteomes" id="UP000243308"/>
    </source>
</evidence>
<feature type="domain" description="RWD" evidence="2">
    <location>
        <begin position="10"/>
        <end position="115"/>
    </location>
</feature>
<evidence type="ECO:0000313" key="3">
    <source>
        <dbReference type="EMBL" id="KFH62845.1"/>
    </source>
</evidence>
<gene>
    <name evidence="3" type="ORF">MVEG_11370</name>
</gene>
<dbReference type="Pfam" id="PF05773">
    <property type="entry name" value="RWD"/>
    <property type="match status" value="1"/>
</dbReference>
<keyword evidence="1" id="KW-0175">Coiled coil</keyword>
<sequence length="240" mass="27630">MTDYKEEQTNELEALQSIYPDEYEEISTDPGEFTILIVPDEQDGEDTYSMKLHVKYTETYPDTLPEFSIDMEEGDLEQEDFDTIMAKVTESAEEAIGMGMVFSMASTAKDTLTEIIEFNKEKREREAEEKAQRELEAEEKRKEGTRVTVALFTTWKTAFDAEMAEKERIEKGLRKVEAKDLKPTGRQLFERDHSLAKSDSAFVEDGDVDVDIALFERELNISDDEDDNENDVLRNIRSSD</sequence>
<dbReference type="Proteomes" id="UP000243308">
    <property type="component" value="Unassembled WGS sequence"/>
</dbReference>
<dbReference type="OrthoDB" id="277175at2759"/>
<dbReference type="Gene3D" id="3.10.110.10">
    <property type="entry name" value="Ubiquitin Conjugating Enzyme"/>
    <property type="match status" value="1"/>
</dbReference>
<accession>A0A086TLL8</accession>
<evidence type="ECO:0000256" key="1">
    <source>
        <dbReference type="SAM" id="Coils"/>
    </source>
</evidence>
<dbReference type="CDD" id="cd23823">
    <property type="entry name" value="RWD_GCN2"/>
    <property type="match status" value="1"/>
</dbReference>
<dbReference type="EMBL" id="KN042430">
    <property type="protein sequence ID" value="KFH62845.1"/>
    <property type="molecule type" value="Genomic_DNA"/>
</dbReference>
<dbReference type="SUPFAM" id="SSF54495">
    <property type="entry name" value="UBC-like"/>
    <property type="match status" value="1"/>
</dbReference>
<feature type="coiled-coil region" evidence="1">
    <location>
        <begin position="118"/>
        <end position="148"/>
    </location>
</feature>
<dbReference type="FunFam" id="3.10.110.10:FF:000050">
    <property type="entry name" value="eIF-2-alpha kinase GCN2"/>
    <property type="match status" value="1"/>
</dbReference>
<dbReference type="GO" id="GO:0009893">
    <property type="term" value="P:positive regulation of metabolic process"/>
    <property type="evidence" value="ECO:0007669"/>
    <property type="project" value="UniProtKB-ARBA"/>
</dbReference>
<name>A0A086TLL8_9FUNG</name>
<dbReference type="GO" id="GO:0010468">
    <property type="term" value="P:regulation of gene expression"/>
    <property type="evidence" value="ECO:0007669"/>
    <property type="project" value="UniProtKB-ARBA"/>
</dbReference>
<dbReference type="AlphaFoldDB" id="A0A086TLL8"/>
<organism evidence="3 4">
    <name type="scientific">Podila verticillata NRRL 6337</name>
    <dbReference type="NCBI Taxonomy" id="1069443"/>
    <lineage>
        <taxon>Eukaryota</taxon>
        <taxon>Fungi</taxon>
        <taxon>Fungi incertae sedis</taxon>
        <taxon>Mucoromycota</taxon>
        <taxon>Mortierellomycotina</taxon>
        <taxon>Mortierellomycetes</taxon>
        <taxon>Mortierellales</taxon>
        <taxon>Mortierellaceae</taxon>
        <taxon>Podila</taxon>
    </lineage>
</organism>
<dbReference type="PROSITE" id="PS50908">
    <property type="entry name" value="RWD"/>
    <property type="match status" value="1"/>
</dbReference>
<proteinExistence type="predicted"/>
<keyword evidence="4" id="KW-1185">Reference proteome</keyword>
<dbReference type="InterPro" id="IPR040213">
    <property type="entry name" value="GIR2-like"/>
</dbReference>
<dbReference type="GO" id="GO:0033554">
    <property type="term" value="P:cellular response to stress"/>
    <property type="evidence" value="ECO:0007669"/>
    <property type="project" value="UniProtKB-ARBA"/>
</dbReference>
<dbReference type="GO" id="GO:0051246">
    <property type="term" value="P:regulation of protein metabolic process"/>
    <property type="evidence" value="ECO:0007669"/>
    <property type="project" value="UniProtKB-ARBA"/>
</dbReference>
<dbReference type="PANTHER" id="PTHR12292">
    <property type="entry name" value="RWD DOMAIN-CONTAINING PROTEIN"/>
    <property type="match status" value="1"/>
</dbReference>